<accession>A0A075AJB5</accession>
<protein>
    <submittedName>
        <fullName evidence="1">Uncharacterized protein</fullName>
    </submittedName>
</protein>
<dbReference type="EMBL" id="KL596628">
    <property type="protein sequence ID" value="KER33094.1"/>
    <property type="molecule type" value="Genomic_DNA"/>
</dbReference>
<proteinExistence type="predicted"/>
<dbReference type="RefSeq" id="XP_009163171.1">
    <property type="nucleotide sequence ID" value="XM_009164907.1"/>
</dbReference>
<name>A0A075AJB5_OPIVI</name>
<reference evidence="1 2" key="1">
    <citation type="submission" date="2013-11" db="EMBL/GenBank/DDBJ databases">
        <title>Opisthorchis viverrini - life in the bile duct.</title>
        <authorList>
            <person name="Young N.D."/>
            <person name="Nagarajan N."/>
            <person name="Lin S.J."/>
            <person name="Korhonen P.K."/>
            <person name="Jex A.R."/>
            <person name="Hall R.S."/>
            <person name="Safavi-Hemami H."/>
            <person name="Kaewkong W."/>
            <person name="Bertrand D."/>
            <person name="Gao S."/>
            <person name="Seet Q."/>
            <person name="Wongkham S."/>
            <person name="Teh B.T."/>
            <person name="Wongkham C."/>
            <person name="Intapan P.M."/>
            <person name="Maleewong W."/>
            <person name="Yang X."/>
            <person name="Hu M."/>
            <person name="Wang Z."/>
            <person name="Hofmann A."/>
            <person name="Sternberg P.W."/>
            <person name="Tan P."/>
            <person name="Wang J."/>
            <person name="Gasser R.B."/>
        </authorList>
    </citation>
    <scope>NUCLEOTIDE SEQUENCE [LARGE SCALE GENOMIC DNA]</scope>
</reference>
<dbReference type="GeneID" id="20315180"/>
<dbReference type="AlphaFoldDB" id="A0A075AJB5"/>
<dbReference type="KEGG" id="ovi:T265_00992"/>
<organism evidence="1 2">
    <name type="scientific">Opisthorchis viverrini</name>
    <name type="common">Southeast Asian liver fluke</name>
    <dbReference type="NCBI Taxonomy" id="6198"/>
    <lineage>
        <taxon>Eukaryota</taxon>
        <taxon>Metazoa</taxon>
        <taxon>Spiralia</taxon>
        <taxon>Lophotrochozoa</taxon>
        <taxon>Platyhelminthes</taxon>
        <taxon>Trematoda</taxon>
        <taxon>Digenea</taxon>
        <taxon>Opisthorchiida</taxon>
        <taxon>Opisthorchiata</taxon>
        <taxon>Opisthorchiidae</taxon>
        <taxon>Opisthorchis</taxon>
    </lineage>
</organism>
<evidence type="ECO:0000313" key="2">
    <source>
        <dbReference type="Proteomes" id="UP000054324"/>
    </source>
</evidence>
<evidence type="ECO:0000313" key="1">
    <source>
        <dbReference type="EMBL" id="KER33094.1"/>
    </source>
</evidence>
<dbReference type="CTD" id="20315180"/>
<keyword evidence="2" id="KW-1185">Reference proteome</keyword>
<dbReference type="Proteomes" id="UP000054324">
    <property type="component" value="Unassembled WGS sequence"/>
</dbReference>
<sequence>MQCNRIFIRCFEGAEEYDNSQIPMKQLEDFVIDPVTGTGFLQASGIQIERRQYIKHCSRDSIRVRHFSFGQPEKKFRLLNQSVNVARIATALRTVALDA</sequence>
<gene>
    <name evidence="1" type="ORF">T265_00992</name>
</gene>